<dbReference type="AlphaFoldDB" id="C9LA65"/>
<protein>
    <submittedName>
        <fullName evidence="1">Uncharacterized protein</fullName>
    </submittedName>
</protein>
<evidence type="ECO:0000313" key="1">
    <source>
        <dbReference type="EMBL" id="EEX20863.1"/>
    </source>
</evidence>
<reference evidence="1" key="1">
    <citation type="submission" date="2009-09" db="EMBL/GenBank/DDBJ databases">
        <authorList>
            <person name="Weinstock G."/>
            <person name="Sodergren E."/>
            <person name="Clifton S."/>
            <person name="Fulton L."/>
            <person name="Fulton B."/>
            <person name="Courtney L."/>
            <person name="Fronick C."/>
            <person name="Harrison M."/>
            <person name="Strong C."/>
            <person name="Farmer C."/>
            <person name="Delahaunty K."/>
            <person name="Markovic C."/>
            <person name="Hall O."/>
            <person name="Minx P."/>
            <person name="Tomlinson C."/>
            <person name="Mitreva M."/>
            <person name="Nelson J."/>
            <person name="Hou S."/>
            <person name="Wollam A."/>
            <person name="Pepin K.H."/>
            <person name="Johnson M."/>
            <person name="Bhonagiri V."/>
            <person name="Nash W.E."/>
            <person name="Warren W."/>
            <person name="Chinwalla A."/>
            <person name="Mardis E.R."/>
            <person name="Wilson R.K."/>
        </authorList>
    </citation>
    <scope>NUCLEOTIDE SEQUENCE [LARGE SCALE GENOMIC DNA]</scope>
    <source>
        <strain evidence="1">DSM 20583</strain>
    </source>
</reference>
<organism evidence="1 2">
    <name type="scientific">Blautia hansenii DSM 20583</name>
    <dbReference type="NCBI Taxonomy" id="537007"/>
    <lineage>
        <taxon>Bacteria</taxon>
        <taxon>Bacillati</taxon>
        <taxon>Bacillota</taxon>
        <taxon>Clostridia</taxon>
        <taxon>Lachnospirales</taxon>
        <taxon>Lachnospiraceae</taxon>
        <taxon>Blautia</taxon>
    </lineage>
</organism>
<evidence type="ECO:0000313" key="2">
    <source>
        <dbReference type="Proteomes" id="UP000003755"/>
    </source>
</evidence>
<accession>C9LA65</accession>
<dbReference type="EMBL" id="ABYU02000030">
    <property type="protein sequence ID" value="EEX20863.1"/>
    <property type="molecule type" value="Genomic_DNA"/>
</dbReference>
<sequence>MKKQCNICLYREYGYILSDKSDKMYPYFWFCLIQQFSLLL</sequence>
<gene>
    <name evidence="1" type="ORF">BLAHAN_06314</name>
</gene>
<proteinExistence type="predicted"/>
<dbReference type="Proteomes" id="UP000003755">
    <property type="component" value="Unassembled WGS sequence"/>
</dbReference>
<keyword evidence="2" id="KW-1185">Reference proteome</keyword>
<comment type="caution">
    <text evidence="1">The sequence shown here is derived from an EMBL/GenBank/DDBJ whole genome shotgun (WGS) entry which is preliminary data.</text>
</comment>
<dbReference type="HOGENOM" id="CLU_3285692_0_0_9"/>
<name>C9LA65_BLAHA</name>